<evidence type="ECO:0008006" key="3">
    <source>
        <dbReference type="Google" id="ProtNLM"/>
    </source>
</evidence>
<comment type="caution">
    <text evidence="1">The sequence shown here is derived from an EMBL/GenBank/DDBJ whole genome shotgun (WGS) entry which is preliminary data.</text>
</comment>
<dbReference type="Proteomes" id="UP000522313">
    <property type="component" value="Unassembled WGS sequence"/>
</dbReference>
<name>A0A7X0MQQ6_9SPHN</name>
<evidence type="ECO:0000313" key="2">
    <source>
        <dbReference type="Proteomes" id="UP000522313"/>
    </source>
</evidence>
<dbReference type="AlphaFoldDB" id="A0A7X0MQQ6"/>
<proteinExistence type="predicted"/>
<organism evidence="1 2">
    <name type="scientific">Sphingomonas endophytica</name>
    <dbReference type="NCBI Taxonomy" id="869719"/>
    <lineage>
        <taxon>Bacteria</taxon>
        <taxon>Pseudomonadati</taxon>
        <taxon>Pseudomonadota</taxon>
        <taxon>Alphaproteobacteria</taxon>
        <taxon>Sphingomonadales</taxon>
        <taxon>Sphingomonadaceae</taxon>
        <taxon>Sphingomonas</taxon>
    </lineage>
</organism>
<evidence type="ECO:0000313" key="1">
    <source>
        <dbReference type="EMBL" id="MBB6505728.1"/>
    </source>
</evidence>
<accession>A0A7X0MQQ6</accession>
<protein>
    <recommendedName>
        <fullName evidence="3">Transposase</fullName>
    </recommendedName>
</protein>
<reference evidence="1 2" key="2">
    <citation type="submission" date="2020-08" db="EMBL/GenBank/DDBJ databases">
        <authorList>
            <person name="Partida-Martinez L."/>
            <person name="Huntemann M."/>
            <person name="Clum A."/>
            <person name="Wang J."/>
            <person name="Palaniappan K."/>
            <person name="Ritter S."/>
            <person name="Chen I.-M."/>
            <person name="Stamatis D."/>
            <person name="Reddy T."/>
            <person name="O'Malley R."/>
            <person name="Daum C."/>
            <person name="Shapiro N."/>
            <person name="Ivanova N."/>
            <person name="Kyrpides N."/>
            <person name="Woyke T."/>
        </authorList>
    </citation>
    <scope>NUCLEOTIDE SEQUENCE [LARGE SCALE GENOMIC DNA]</scope>
    <source>
        <strain evidence="1 2">AS3.13</strain>
    </source>
</reference>
<dbReference type="EMBL" id="JACHBT010000014">
    <property type="protein sequence ID" value="MBB6505728.1"/>
    <property type="molecule type" value="Genomic_DNA"/>
</dbReference>
<gene>
    <name evidence="1" type="ORF">F4693_002723</name>
</gene>
<sequence>MDGIGDLQLRHGARRASAYARAEPLIRCIAATIHRHRAATGALDGFPETHELVTACRADGLVAPRGGPVTPRTVLRTLRLMGLR</sequence>
<reference evidence="1 2" key="1">
    <citation type="submission" date="2020-08" db="EMBL/GenBank/DDBJ databases">
        <title>The Agave Microbiome: Exploring the role of microbial communities in plant adaptations to desert environments.</title>
        <authorList>
            <person name="Partida-Martinez L.P."/>
        </authorList>
    </citation>
    <scope>NUCLEOTIDE SEQUENCE [LARGE SCALE GENOMIC DNA]</scope>
    <source>
        <strain evidence="1 2">AS3.13</strain>
    </source>
</reference>